<keyword evidence="8" id="KW-0406">Ion transport</keyword>
<evidence type="ECO:0000256" key="3">
    <source>
        <dbReference type="ARBA" id="ARBA00022448"/>
    </source>
</evidence>
<evidence type="ECO:0000256" key="8">
    <source>
        <dbReference type="ARBA" id="ARBA00023065"/>
    </source>
</evidence>
<geneLocation type="mitochondrion" evidence="13"/>
<proteinExistence type="inferred from homology"/>
<reference evidence="13" key="1">
    <citation type="journal article" date="2016" name="Gene">
        <title>Syllidae mitochondrial gene order is unusually variable for Annelida.</title>
        <authorList>
            <person name="Aguado M.T."/>
            <person name="Richter S."/>
            <person name="Sontowski R."/>
            <person name="Golombek A."/>
            <person name="Struck T.H."/>
            <person name="Bleidorn C."/>
        </authorList>
    </citation>
    <scope>NUCLEOTIDE SEQUENCE</scope>
</reference>
<keyword evidence="13" id="KW-0496">Mitochondrion</keyword>
<gene>
    <name evidence="13" type="primary">ATP6</name>
</gene>
<dbReference type="SUPFAM" id="SSF81336">
    <property type="entry name" value="F1F0 ATP synthase subunit A"/>
    <property type="match status" value="1"/>
</dbReference>
<name>A0A1C9UZE5_9ANNE</name>
<keyword evidence="7 12" id="KW-1133">Transmembrane helix</keyword>
<evidence type="ECO:0000256" key="6">
    <source>
        <dbReference type="ARBA" id="ARBA00022781"/>
    </source>
</evidence>
<keyword evidence="9 12" id="KW-0472">Membrane</keyword>
<evidence type="ECO:0000256" key="7">
    <source>
        <dbReference type="ARBA" id="ARBA00022989"/>
    </source>
</evidence>
<dbReference type="PROSITE" id="PS00449">
    <property type="entry name" value="ATPASE_A"/>
    <property type="match status" value="1"/>
</dbReference>
<dbReference type="AlphaFoldDB" id="A0A1C9UZE5"/>
<dbReference type="PANTHER" id="PTHR11410">
    <property type="entry name" value="ATP SYNTHASE SUBUNIT A"/>
    <property type="match status" value="1"/>
</dbReference>
<feature type="transmembrane region" description="Helical" evidence="12">
    <location>
        <begin position="138"/>
        <end position="156"/>
    </location>
</feature>
<dbReference type="InterPro" id="IPR023011">
    <property type="entry name" value="ATP_synth_F0_asu_AS"/>
</dbReference>
<evidence type="ECO:0000256" key="11">
    <source>
        <dbReference type="RuleBase" id="RU004450"/>
    </source>
</evidence>
<evidence type="ECO:0000256" key="9">
    <source>
        <dbReference type="ARBA" id="ARBA00023136"/>
    </source>
</evidence>
<keyword evidence="6" id="KW-0375">Hydrogen ion transport</keyword>
<comment type="similarity">
    <text evidence="2">Belongs to the ATPase A chain family.</text>
</comment>
<evidence type="ECO:0000256" key="5">
    <source>
        <dbReference type="ARBA" id="ARBA00022692"/>
    </source>
</evidence>
<evidence type="ECO:0000313" key="13">
    <source>
        <dbReference type="EMBL" id="AOR87147.1"/>
    </source>
</evidence>
<evidence type="ECO:0000256" key="10">
    <source>
        <dbReference type="ARBA" id="ARBA00023310"/>
    </source>
</evidence>
<feature type="transmembrane region" description="Helical" evidence="12">
    <location>
        <begin position="168"/>
        <end position="188"/>
    </location>
</feature>
<dbReference type="InterPro" id="IPR035908">
    <property type="entry name" value="F0_ATP_A_sf"/>
</dbReference>
<evidence type="ECO:0000256" key="2">
    <source>
        <dbReference type="ARBA" id="ARBA00006810"/>
    </source>
</evidence>
<dbReference type="EMBL" id="KX752425">
    <property type="protein sequence ID" value="AOR87147.1"/>
    <property type="molecule type" value="Genomic_DNA"/>
</dbReference>
<keyword evidence="3" id="KW-0813">Transport</keyword>
<evidence type="ECO:0000256" key="1">
    <source>
        <dbReference type="ARBA" id="ARBA00004141"/>
    </source>
</evidence>
<dbReference type="GO" id="GO:0046933">
    <property type="term" value="F:proton-transporting ATP synthase activity, rotational mechanism"/>
    <property type="evidence" value="ECO:0007669"/>
    <property type="project" value="TreeGrafter"/>
</dbReference>
<feature type="transmembrane region" description="Helical" evidence="12">
    <location>
        <begin position="200"/>
        <end position="223"/>
    </location>
</feature>
<protein>
    <recommendedName>
        <fullName evidence="11">ATP synthase subunit a</fullName>
    </recommendedName>
</protein>
<evidence type="ECO:0000256" key="4">
    <source>
        <dbReference type="ARBA" id="ARBA00022547"/>
    </source>
</evidence>
<dbReference type="PRINTS" id="PR00123">
    <property type="entry name" value="ATPASEA"/>
</dbReference>
<evidence type="ECO:0000256" key="12">
    <source>
        <dbReference type="SAM" id="Phobius"/>
    </source>
</evidence>
<sequence>MMSSTFTTFDMMLMNQSQPSFSYMYGLLPTFLFLQSYWVSFSNQMTFLPLLSSATSTLTKSTNSNFMKGAIMVMTPTFMSIIVLNLYGAAPYTITLTSHLMVTLSIGLPLWFAMILMASSMSIKLMTSHLLPENTPKFIASFLSLVETLSSYIRPITLSFRLAANISAGHVILGMVSSSVVFASFSSLPSSLMPITASSAYTMFEMAICLVQAFVFTLLTSMYSNDYLSTKTKSN</sequence>
<dbReference type="InterPro" id="IPR045083">
    <property type="entry name" value="ATP_synth_F0_asu_bact/mt"/>
</dbReference>
<dbReference type="Gene3D" id="1.20.120.220">
    <property type="entry name" value="ATP synthase, F0 complex, subunit A"/>
    <property type="match status" value="1"/>
</dbReference>
<dbReference type="PANTHER" id="PTHR11410:SF0">
    <property type="entry name" value="ATP SYNTHASE SUBUNIT A"/>
    <property type="match status" value="1"/>
</dbReference>
<keyword evidence="5 12" id="KW-0812">Transmembrane</keyword>
<dbReference type="GO" id="GO:0005743">
    <property type="term" value="C:mitochondrial inner membrane"/>
    <property type="evidence" value="ECO:0007669"/>
    <property type="project" value="UniProtKB-SubCell"/>
</dbReference>
<feature type="transmembrane region" description="Helical" evidence="12">
    <location>
        <begin position="66"/>
        <end position="87"/>
    </location>
</feature>
<comment type="subcellular location">
    <subcellularLocation>
        <location evidence="1">Membrane</location>
        <topology evidence="1">Multi-pass membrane protein</topology>
    </subcellularLocation>
    <subcellularLocation>
        <location evidence="11">Mitochondrion inner membrane</location>
        <topology evidence="11">Multi-pass membrane protein</topology>
    </subcellularLocation>
</comment>
<keyword evidence="10" id="KW-0066">ATP synthesis</keyword>
<dbReference type="CDD" id="cd00310">
    <property type="entry name" value="ATP-synt_Fo_a_6"/>
    <property type="match status" value="1"/>
</dbReference>
<dbReference type="GO" id="GO:0045259">
    <property type="term" value="C:proton-transporting ATP synthase complex"/>
    <property type="evidence" value="ECO:0007669"/>
    <property type="project" value="UniProtKB-KW"/>
</dbReference>
<accession>A0A1C9UZE5</accession>
<dbReference type="InterPro" id="IPR000568">
    <property type="entry name" value="ATP_synth_F0_asu"/>
</dbReference>
<dbReference type="NCBIfam" id="TIGR01131">
    <property type="entry name" value="ATP_synt_6_or_A"/>
    <property type="match status" value="1"/>
</dbReference>
<dbReference type="Pfam" id="PF00119">
    <property type="entry name" value="ATP-synt_A"/>
    <property type="match status" value="1"/>
</dbReference>
<organism evidence="13">
    <name type="scientific">Typosyllis sp. patternB</name>
    <dbReference type="NCBI Taxonomy" id="1898411"/>
    <lineage>
        <taxon>Eukaryota</taxon>
        <taxon>Metazoa</taxon>
        <taxon>Spiralia</taxon>
        <taxon>Lophotrochozoa</taxon>
        <taxon>Annelida</taxon>
        <taxon>Polychaeta</taxon>
        <taxon>Errantia</taxon>
        <taxon>Phyllodocida</taxon>
        <taxon>Syllidae</taxon>
        <taxon>Typosyllis</taxon>
    </lineage>
</organism>
<keyword evidence="4" id="KW-0138">CF(0)</keyword>
<feature type="transmembrane region" description="Helical" evidence="12">
    <location>
        <begin position="99"/>
        <end position="118"/>
    </location>
</feature>